<proteinExistence type="predicted"/>
<name>A0A0L6U5E3_9BASI</name>
<evidence type="ECO:0000313" key="2">
    <source>
        <dbReference type="Proteomes" id="UP000037035"/>
    </source>
</evidence>
<dbReference type="VEuPathDB" id="FungiDB:VP01_9912g2"/>
<dbReference type="AlphaFoldDB" id="A0A0L6U5E3"/>
<dbReference type="OrthoDB" id="2504565at2759"/>
<reference evidence="1 2" key="1">
    <citation type="submission" date="2015-08" db="EMBL/GenBank/DDBJ databases">
        <title>Next Generation Sequencing and Analysis of the Genome of Puccinia sorghi L Schw, the Causal Agent of Maize Common Rust.</title>
        <authorList>
            <person name="Rochi L."/>
            <person name="Burguener G."/>
            <person name="Darino M."/>
            <person name="Turjanski A."/>
            <person name="Kreff E."/>
            <person name="Dieguez M.J."/>
            <person name="Sacco F."/>
        </authorList>
    </citation>
    <scope>NUCLEOTIDE SEQUENCE [LARGE SCALE GENOMIC DNA]</scope>
    <source>
        <strain evidence="1 2">RO10H11247</strain>
    </source>
</reference>
<gene>
    <name evidence="1" type="ORF">VP01_9912g2</name>
</gene>
<keyword evidence="2" id="KW-1185">Reference proteome</keyword>
<dbReference type="EMBL" id="LAVV01015617">
    <property type="protein sequence ID" value="KNZ43741.1"/>
    <property type="molecule type" value="Genomic_DNA"/>
</dbReference>
<comment type="caution">
    <text evidence="1">The sequence shown here is derived from an EMBL/GenBank/DDBJ whole genome shotgun (WGS) entry which is preliminary data.</text>
</comment>
<protein>
    <submittedName>
        <fullName evidence="1">Uncharacterized protein</fullName>
    </submittedName>
</protein>
<sequence length="88" mass="10083">MEDIGIKMEEDIITYNLLKQLPNSLENIKQRITHSRDGEEIKPDILFNHLEIHLNELKFSASNKSKTIADSMFTNEDSKCTGGQHNPN</sequence>
<evidence type="ECO:0000313" key="1">
    <source>
        <dbReference type="EMBL" id="KNZ43741.1"/>
    </source>
</evidence>
<accession>A0A0L6U5E3</accession>
<organism evidence="1 2">
    <name type="scientific">Puccinia sorghi</name>
    <dbReference type="NCBI Taxonomy" id="27349"/>
    <lineage>
        <taxon>Eukaryota</taxon>
        <taxon>Fungi</taxon>
        <taxon>Dikarya</taxon>
        <taxon>Basidiomycota</taxon>
        <taxon>Pucciniomycotina</taxon>
        <taxon>Pucciniomycetes</taxon>
        <taxon>Pucciniales</taxon>
        <taxon>Pucciniaceae</taxon>
        <taxon>Puccinia</taxon>
    </lineage>
</organism>
<dbReference type="Proteomes" id="UP000037035">
    <property type="component" value="Unassembled WGS sequence"/>
</dbReference>